<dbReference type="WBParaSite" id="NBR_0000347501-mRNA-1">
    <property type="protein sequence ID" value="NBR_0000347501-mRNA-1"/>
    <property type="gene ID" value="NBR_0000347501"/>
</dbReference>
<dbReference type="Proteomes" id="UP000271162">
    <property type="component" value="Unassembled WGS sequence"/>
</dbReference>
<protein>
    <submittedName>
        <fullName evidence="4">Amino acid transporter</fullName>
    </submittedName>
</protein>
<keyword evidence="3" id="KW-1185">Reference proteome</keyword>
<feature type="transmembrane region" description="Helical" evidence="1">
    <location>
        <begin position="170"/>
        <end position="191"/>
    </location>
</feature>
<feature type="transmembrane region" description="Helical" evidence="1">
    <location>
        <begin position="197"/>
        <end position="218"/>
    </location>
</feature>
<proteinExistence type="predicted"/>
<evidence type="ECO:0000256" key="1">
    <source>
        <dbReference type="SAM" id="Phobius"/>
    </source>
</evidence>
<dbReference type="STRING" id="27835.A0A0N4XLS3"/>
<feature type="transmembrane region" description="Helical" evidence="1">
    <location>
        <begin position="124"/>
        <end position="149"/>
    </location>
</feature>
<feature type="transmembrane region" description="Helical" evidence="1">
    <location>
        <begin position="52"/>
        <end position="72"/>
    </location>
</feature>
<evidence type="ECO:0000313" key="2">
    <source>
        <dbReference type="EMBL" id="VDL67064.1"/>
    </source>
</evidence>
<reference evidence="2 3" key="2">
    <citation type="submission" date="2018-11" db="EMBL/GenBank/DDBJ databases">
        <authorList>
            <consortium name="Pathogen Informatics"/>
        </authorList>
    </citation>
    <scope>NUCLEOTIDE SEQUENCE [LARGE SCALE GENOMIC DNA]</scope>
</reference>
<evidence type="ECO:0000313" key="3">
    <source>
        <dbReference type="Proteomes" id="UP000271162"/>
    </source>
</evidence>
<sequence length="222" mass="24371">MRKDFAKFFTALTLFPLIVRAALLLFHTAVILAMEYPPVKIIHALHKAERMLQTIGCFSFAVGSVIYFANSLHTCRLKRLPKGWVSSSLPYVIVVLVLTILVVLDRFPPILNEFNYVNLSPLVFLAILSASAAVVIALFIAAIIVGIFCSDVKPSVTTYDPAVVNAASRIMWVVPVMIIAGLACLVDLMGSLSEDPYLSTISVSISPPILLMSVFLFLPPYR</sequence>
<feature type="transmembrane region" description="Helical" evidence="1">
    <location>
        <begin position="84"/>
        <end position="104"/>
    </location>
</feature>
<name>A0A0N4XLS3_NIPBR</name>
<evidence type="ECO:0000313" key="4">
    <source>
        <dbReference type="WBParaSite" id="NBR_0000347501-mRNA-1"/>
    </source>
</evidence>
<dbReference type="EMBL" id="UYSL01005230">
    <property type="protein sequence ID" value="VDL67064.1"/>
    <property type="molecule type" value="Genomic_DNA"/>
</dbReference>
<dbReference type="AlphaFoldDB" id="A0A0N4XLS3"/>
<accession>A0A0N4XLS3</accession>
<organism evidence="4">
    <name type="scientific">Nippostrongylus brasiliensis</name>
    <name type="common">Rat hookworm</name>
    <dbReference type="NCBI Taxonomy" id="27835"/>
    <lineage>
        <taxon>Eukaryota</taxon>
        <taxon>Metazoa</taxon>
        <taxon>Ecdysozoa</taxon>
        <taxon>Nematoda</taxon>
        <taxon>Chromadorea</taxon>
        <taxon>Rhabditida</taxon>
        <taxon>Rhabditina</taxon>
        <taxon>Rhabditomorpha</taxon>
        <taxon>Strongyloidea</taxon>
        <taxon>Heligmosomidae</taxon>
        <taxon>Nippostrongylus</taxon>
    </lineage>
</organism>
<keyword evidence="1" id="KW-0812">Transmembrane</keyword>
<gene>
    <name evidence="2" type="ORF">NBR_LOCUS3475</name>
</gene>
<keyword evidence="1" id="KW-1133">Transmembrane helix</keyword>
<keyword evidence="1" id="KW-0472">Membrane</keyword>
<reference evidence="4" key="1">
    <citation type="submission" date="2017-02" db="UniProtKB">
        <authorList>
            <consortium name="WormBaseParasite"/>
        </authorList>
    </citation>
    <scope>IDENTIFICATION</scope>
</reference>